<comment type="caution">
    <text evidence="1">The sequence shown here is derived from an EMBL/GenBank/DDBJ whole genome shotgun (WGS) entry which is preliminary data.</text>
</comment>
<sequence length="91" mass="10574">MSEAFDYQDMHHLVDRLTPAQVRRLRLIISQDEELAQVAEEVQDSEEAEEGGLPESFLALIGSVSSGRGDMAENHDDYIRERMRQRRERWA</sequence>
<dbReference type="Proteomes" id="UP001596174">
    <property type="component" value="Unassembled WGS sequence"/>
</dbReference>
<evidence type="ECO:0000313" key="2">
    <source>
        <dbReference type="Proteomes" id="UP001596174"/>
    </source>
</evidence>
<name>A0ABW1G427_9ACTN</name>
<protein>
    <submittedName>
        <fullName evidence="1">Uncharacterized protein</fullName>
    </submittedName>
</protein>
<accession>A0ABW1G427</accession>
<evidence type="ECO:0000313" key="1">
    <source>
        <dbReference type="EMBL" id="MFC5907896.1"/>
    </source>
</evidence>
<dbReference type="EMBL" id="JBHSQJ010000046">
    <property type="protein sequence ID" value="MFC5907896.1"/>
    <property type="molecule type" value="Genomic_DNA"/>
</dbReference>
<organism evidence="1 2">
    <name type="scientific">Streptacidiphilus monticola</name>
    <dbReference type="NCBI Taxonomy" id="2161674"/>
    <lineage>
        <taxon>Bacteria</taxon>
        <taxon>Bacillati</taxon>
        <taxon>Actinomycetota</taxon>
        <taxon>Actinomycetes</taxon>
        <taxon>Kitasatosporales</taxon>
        <taxon>Streptomycetaceae</taxon>
        <taxon>Streptacidiphilus</taxon>
    </lineage>
</organism>
<gene>
    <name evidence="1" type="ORF">ACFP3V_11795</name>
</gene>
<dbReference type="RefSeq" id="WP_380582778.1">
    <property type="nucleotide sequence ID" value="NZ_JBHSQJ010000046.1"/>
</dbReference>
<proteinExistence type="predicted"/>
<reference evidence="2" key="1">
    <citation type="journal article" date="2019" name="Int. J. Syst. Evol. Microbiol.">
        <title>The Global Catalogue of Microorganisms (GCM) 10K type strain sequencing project: providing services to taxonomists for standard genome sequencing and annotation.</title>
        <authorList>
            <consortium name="The Broad Institute Genomics Platform"/>
            <consortium name="The Broad Institute Genome Sequencing Center for Infectious Disease"/>
            <person name="Wu L."/>
            <person name="Ma J."/>
        </authorList>
    </citation>
    <scope>NUCLEOTIDE SEQUENCE [LARGE SCALE GENOMIC DNA]</scope>
    <source>
        <strain evidence="2">JCM 4816</strain>
    </source>
</reference>
<keyword evidence="2" id="KW-1185">Reference proteome</keyword>